<reference evidence="6 7" key="1">
    <citation type="submission" date="2023-07" db="EMBL/GenBank/DDBJ databases">
        <title>Genomic Encyclopedia of Type Strains, Phase IV (KMG-IV): sequencing the most valuable type-strain genomes for metagenomic binning, comparative biology and taxonomic classification.</title>
        <authorList>
            <person name="Goeker M."/>
        </authorList>
    </citation>
    <scope>NUCLEOTIDE SEQUENCE [LARGE SCALE GENOMIC DNA]</scope>
    <source>
        <strain evidence="6 7">DSM 4006</strain>
    </source>
</reference>
<evidence type="ECO:0000256" key="3">
    <source>
        <dbReference type="ARBA" id="ARBA00022801"/>
    </source>
</evidence>
<organism evidence="6 7">
    <name type="scientific">Alicyclobacillus cycloheptanicus</name>
    <dbReference type="NCBI Taxonomy" id="1457"/>
    <lineage>
        <taxon>Bacteria</taxon>
        <taxon>Bacillati</taxon>
        <taxon>Bacillota</taxon>
        <taxon>Bacilli</taxon>
        <taxon>Bacillales</taxon>
        <taxon>Alicyclobacillaceae</taxon>
        <taxon>Alicyclobacillus</taxon>
    </lineage>
</organism>
<dbReference type="Gene3D" id="3.60.15.10">
    <property type="entry name" value="Ribonuclease Z/Hydroxyacylglutathione hydrolase-like"/>
    <property type="match status" value="1"/>
</dbReference>
<comment type="cofactor">
    <cofactor evidence="1">
        <name>Zn(2+)</name>
        <dbReference type="ChEBI" id="CHEBI:29105"/>
    </cofactor>
</comment>
<dbReference type="EMBL" id="JAUSTP010000002">
    <property type="protein sequence ID" value="MDQ0188722.1"/>
    <property type="molecule type" value="Genomic_DNA"/>
</dbReference>
<comment type="caution">
    <text evidence="6">The sequence shown here is derived from an EMBL/GenBank/DDBJ whole genome shotgun (WGS) entry which is preliminary data.</text>
</comment>
<protein>
    <submittedName>
        <fullName evidence="6">Glyoxylase-like metal-dependent hydrolase (Beta-lactamase superfamily II)</fullName>
    </submittedName>
</protein>
<evidence type="ECO:0000256" key="2">
    <source>
        <dbReference type="ARBA" id="ARBA00022723"/>
    </source>
</evidence>
<evidence type="ECO:0000256" key="4">
    <source>
        <dbReference type="ARBA" id="ARBA00022833"/>
    </source>
</evidence>
<accession>A0ABT9XEL1</accession>
<dbReference type="PANTHER" id="PTHR46233:SF3">
    <property type="entry name" value="HYDROXYACYLGLUTATHIONE HYDROLASE GLOC"/>
    <property type="match status" value="1"/>
</dbReference>
<evidence type="ECO:0000313" key="7">
    <source>
        <dbReference type="Proteomes" id="UP001232973"/>
    </source>
</evidence>
<name>A0ABT9XEL1_9BACL</name>
<sequence>MRIKAIVVSQIGANCYVVAQDADKGNDAVIIDPGDIVLDPVFAYIEEEGLNVVAIWNTHAHFDHVMGVDVARARYRVPAYVHEADMPIWNQVADATLQMFGRTVPPLAPPDGYFTEGQVLSLGDETFTIWHTPGHSPGSVCLVGGDVAFTGDTLFAGTIGATHFFLGDPKAMEQSLKRLMKLPDDMVLYPGHGHRTTMNRERMSNPYLPVDVD</sequence>
<gene>
    <name evidence="6" type="ORF">J2S03_000534</name>
</gene>
<feature type="domain" description="Metallo-beta-lactamase" evidence="5">
    <location>
        <begin position="12"/>
        <end position="192"/>
    </location>
</feature>
<evidence type="ECO:0000259" key="5">
    <source>
        <dbReference type="SMART" id="SM00849"/>
    </source>
</evidence>
<dbReference type="PANTHER" id="PTHR46233">
    <property type="entry name" value="HYDROXYACYLGLUTATHIONE HYDROLASE GLOC"/>
    <property type="match status" value="1"/>
</dbReference>
<dbReference type="InterPro" id="IPR051453">
    <property type="entry name" value="MBL_Glyoxalase_II"/>
</dbReference>
<keyword evidence="2" id="KW-0479">Metal-binding</keyword>
<evidence type="ECO:0000313" key="6">
    <source>
        <dbReference type="EMBL" id="MDQ0188722.1"/>
    </source>
</evidence>
<evidence type="ECO:0000256" key="1">
    <source>
        <dbReference type="ARBA" id="ARBA00001947"/>
    </source>
</evidence>
<dbReference type="InterPro" id="IPR036866">
    <property type="entry name" value="RibonucZ/Hydroxyglut_hydro"/>
</dbReference>
<dbReference type="Proteomes" id="UP001232973">
    <property type="component" value="Unassembled WGS sequence"/>
</dbReference>
<proteinExistence type="predicted"/>
<dbReference type="RefSeq" id="WP_274455295.1">
    <property type="nucleotide sequence ID" value="NZ_CP067097.1"/>
</dbReference>
<keyword evidence="7" id="KW-1185">Reference proteome</keyword>
<dbReference type="SMART" id="SM00849">
    <property type="entry name" value="Lactamase_B"/>
    <property type="match status" value="1"/>
</dbReference>
<dbReference type="InterPro" id="IPR001279">
    <property type="entry name" value="Metallo-B-lactamas"/>
</dbReference>
<keyword evidence="4" id="KW-0862">Zinc</keyword>
<keyword evidence="3" id="KW-0378">Hydrolase</keyword>
<dbReference type="Pfam" id="PF00753">
    <property type="entry name" value="Lactamase_B"/>
    <property type="match status" value="1"/>
</dbReference>
<dbReference type="SUPFAM" id="SSF56281">
    <property type="entry name" value="Metallo-hydrolase/oxidoreductase"/>
    <property type="match status" value="1"/>
</dbReference>